<evidence type="ECO:0000313" key="2">
    <source>
        <dbReference type="EMBL" id="EJK68185.1"/>
    </source>
</evidence>
<organism evidence="2 3">
    <name type="scientific">Thalassiosira oceanica</name>
    <name type="common">Marine diatom</name>
    <dbReference type="NCBI Taxonomy" id="159749"/>
    <lineage>
        <taxon>Eukaryota</taxon>
        <taxon>Sar</taxon>
        <taxon>Stramenopiles</taxon>
        <taxon>Ochrophyta</taxon>
        <taxon>Bacillariophyta</taxon>
        <taxon>Coscinodiscophyceae</taxon>
        <taxon>Thalassiosirophycidae</taxon>
        <taxon>Thalassiosirales</taxon>
        <taxon>Thalassiosiraceae</taxon>
        <taxon>Thalassiosira</taxon>
    </lineage>
</organism>
<evidence type="ECO:0000313" key="3">
    <source>
        <dbReference type="Proteomes" id="UP000266841"/>
    </source>
</evidence>
<gene>
    <name evidence="2" type="ORF">THAOC_10659</name>
</gene>
<feature type="region of interest" description="Disordered" evidence="1">
    <location>
        <begin position="15"/>
        <end position="58"/>
    </location>
</feature>
<evidence type="ECO:0000256" key="1">
    <source>
        <dbReference type="SAM" id="MobiDB-lite"/>
    </source>
</evidence>
<feature type="non-terminal residue" evidence="2">
    <location>
        <position position="1"/>
    </location>
</feature>
<proteinExistence type="predicted"/>
<comment type="caution">
    <text evidence="2">The sequence shown here is derived from an EMBL/GenBank/DDBJ whole genome shotgun (WGS) entry which is preliminary data.</text>
</comment>
<name>K0SS55_THAOC</name>
<dbReference type="EMBL" id="AGNL01011836">
    <property type="protein sequence ID" value="EJK68185.1"/>
    <property type="molecule type" value="Genomic_DNA"/>
</dbReference>
<dbReference type="Proteomes" id="UP000266841">
    <property type="component" value="Unassembled WGS sequence"/>
</dbReference>
<protein>
    <submittedName>
        <fullName evidence="2">Uncharacterized protein</fullName>
    </submittedName>
</protein>
<accession>K0SS55</accession>
<sequence length="58" mass="7263">LCTWVFNLFQKRKKKKKERREKKEEKREKRKKVLSWDPGGHYQTTKRDMRIVTPAEWT</sequence>
<keyword evidence="3" id="KW-1185">Reference proteome</keyword>
<dbReference type="AlphaFoldDB" id="K0SS55"/>
<reference evidence="2 3" key="1">
    <citation type="journal article" date="2012" name="Genome Biol.">
        <title>Genome and low-iron response of an oceanic diatom adapted to chronic iron limitation.</title>
        <authorList>
            <person name="Lommer M."/>
            <person name="Specht M."/>
            <person name="Roy A.S."/>
            <person name="Kraemer L."/>
            <person name="Andreson R."/>
            <person name="Gutowska M.A."/>
            <person name="Wolf J."/>
            <person name="Bergner S.V."/>
            <person name="Schilhabel M.B."/>
            <person name="Klostermeier U.C."/>
            <person name="Beiko R.G."/>
            <person name="Rosenstiel P."/>
            <person name="Hippler M."/>
            <person name="Laroche J."/>
        </authorList>
    </citation>
    <scope>NUCLEOTIDE SEQUENCE [LARGE SCALE GENOMIC DNA]</scope>
    <source>
        <strain evidence="2 3">CCMP1005</strain>
    </source>
</reference>